<keyword evidence="3" id="KW-1133">Transmembrane helix</keyword>
<reference evidence="6" key="1">
    <citation type="submission" date="2007-10" db="EMBL/GenBank/DDBJ databases">
        <title>Complete sequence of Salinispora arenicola CNS-205.</title>
        <authorList>
            <consortium name="US DOE Joint Genome Institute"/>
            <person name="Copeland A."/>
            <person name="Lucas S."/>
            <person name="Lapidus A."/>
            <person name="Barry K."/>
            <person name="Glavina del Rio T."/>
            <person name="Dalin E."/>
            <person name="Tice H."/>
            <person name="Pitluck S."/>
            <person name="Foster B."/>
            <person name="Schmutz J."/>
            <person name="Larimer F."/>
            <person name="Land M."/>
            <person name="Hauser L."/>
            <person name="Kyrpides N."/>
            <person name="Ivanova N."/>
            <person name="Jensen P.R."/>
            <person name="Moore B.S."/>
            <person name="Penn K."/>
            <person name="Jenkins C."/>
            <person name="Udwary D."/>
            <person name="Xiang L."/>
            <person name="Gontang E."/>
            <person name="Richardson P."/>
        </authorList>
    </citation>
    <scope>NUCLEOTIDE SEQUENCE [LARGE SCALE GENOMIC DNA]</scope>
    <source>
        <strain evidence="6">CNS-205</strain>
    </source>
</reference>
<dbReference type="PROSITE" id="PS00626">
    <property type="entry name" value="RCC1_2"/>
    <property type="match status" value="1"/>
</dbReference>
<name>A8LUT1_SALAI</name>
<dbReference type="PROSITE" id="PS50012">
    <property type="entry name" value="RCC1_3"/>
    <property type="match status" value="7"/>
</dbReference>
<evidence type="ECO:0000259" key="4">
    <source>
        <dbReference type="Pfam" id="PF16640"/>
    </source>
</evidence>
<dbReference type="PRINTS" id="PR00633">
    <property type="entry name" value="RCCNDNSATION"/>
</dbReference>
<dbReference type="PANTHER" id="PTHR45982">
    <property type="entry name" value="REGULATOR OF CHROMOSOME CONDENSATION"/>
    <property type="match status" value="1"/>
</dbReference>
<evidence type="ECO:0000256" key="1">
    <source>
        <dbReference type="ARBA" id="ARBA00022658"/>
    </source>
</evidence>
<dbReference type="InterPro" id="IPR032109">
    <property type="entry name" value="Big_3_5"/>
</dbReference>
<dbReference type="AlphaFoldDB" id="A8LUT1"/>
<keyword evidence="3" id="KW-0812">Transmembrane</keyword>
<evidence type="ECO:0000256" key="2">
    <source>
        <dbReference type="ARBA" id="ARBA00022737"/>
    </source>
</evidence>
<dbReference type="Gene3D" id="2.130.10.30">
    <property type="entry name" value="Regulator of chromosome condensation 1/beta-lactamase-inhibitor protein II"/>
    <property type="match status" value="2"/>
</dbReference>
<dbReference type="InterPro" id="IPR000408">
    <property type="entry name" value="Reg_chr_condens"/>
</dbReference>
<dbReference type="Pfam" id="PF16640">
    <property type="entry name" value="Big_3_5"/>
    <property type="match status" value="1"/>
</dbReference>
<dbReference type="PATRIC" id="fig|391037.6.peg.1567"/>
<sequence length="560" mass="53662">MRGIRQRAGCGARARRARKAAGGWFALAMAVTVTQAVGVSPVVAQNGPSPSAVAADTALAWGDNASGQLGDGSTADSSMPVAVSLPAGVTVTTVAAGAAHNLAVTSAGTILAWGDNSSGQLGDGTTSNRHTPVAVGLPTGVTVTAVAAGAAHSLALTSAGTVLAWGANTIGQLGDGTTIDSPAPVDVNLPPGVTATAVAAGAAHSLAVTSAGTVLAWGDNASGQLGEGTTIPSRTPVVVSLPSGVTATAVAGGDLHSLAVTSAGAVLAWGSNSSGQLGDGTTADRSTPVAVSLSGGTTVTAVAAGIAFSLALSSAGAVLAWGSNSSGQLGDGTTADRSTPVTVSSPAGTTVTAIAGGDAHGLAVTSVGAAIAWGNNSFGQLGDGTNTDRVTPVAVSLPVGTTTLTAIAAGAAHSVAVAAPPTSSVTLRVTPSDPEVGQDVTLTATVTCTGNTPTGTVTLHDNTTVLATTSLTAAATASHTTTLAPGEHSLTAVYVSSNACPDSRSVPVSVTVAPAPGDSGLPITGPNLPTTIGAAALFILAGAALIRFTGRRRPTSRHLP</sequence>
<dbReference type="InterPro" id="IPR058923">
    <property type="entry name" value="RCC1-like_dom"/>
</dbReference>
<dbReference type="PANTHER" id="PTHR45982:SF1">
    <property type="entry name" value="REGULATOR OF CHROMOSOME CONDENSATION"/>
    <property type="match status" value="1"/>
</dbReference>
<keyword evidence="2" id="KW-0677">Repeat</keyword>
<feature type="domain" description="Bacterial Ig-like" evidence="4">
    <location>
        <begin position="429"/>
        <end position="513"/>
    </location>
</feature>
<protein>
    <submittedName>
        <fullName evidence="6">Regulator of chromosome condensation RCC1</fullName>
    </submittedName>
</protein>
<dbReference type="EMBL" id="CP000850">
    <property type="protein sequence ID" value="ABV97434.1"/>
    <property type="molecule type" value="Genomic_DNA"/>
</dbReference>
<dbReference type="KEGG" id="saq:Sare_1538"/>
<keyword evidence="3" id="KW-0472">Membrane</keyword>
<feature type="domain" description="RCC1-like" evidence="5">
    <location>
        <begin position="58"/>
        <end position="416"/>
    </location>
</feature>
<dbReference type="HOGENOM" id="CLU_491657_0_0_11"/>
<dbReference type="InterPro" id="IPR051553">
    <property type="entry name" value="Ran_GTPase-activating"/>
</dbReference>
<dbReference type="SUPFAM" id="SSF50985">
    <property type="entry name" value="RCC1/BLIP-II"/>
    <property type="match status" value="2"/>
</dbReference>
<dbReference type="OrthoDB" id="9796385at2"/>
<dbReference type="Pfam" id="PF25390">
    <property type="entry name" value="WD40_RLD"/>
    <property type="match status" value="1"/>
</dbReference>
<dbReference type="GO" id="GO:0005737">
    <property type="term" value="C:cytoplasm"/>
    <property type="evidence" value="ECO:0007669"/>
    <property type="project" value="TreeGrafter"/>
</dbReference>
<organism evidence="6">
    <name type="scientific">Salinispora arenicola (strain CNS-205)</name>
    <dbReference type="NCBI Taxonomy" id="391037"/>
    <lineage>
        <taxon>Bacteria</taxon>
        <taxon>Bacillati</taxon>
        <taxon>Actinomycetota</taxon>
        <taxon>Actinomycetes</taxon>
        <taxon>Micromonosporales</taxon>
        <taxon>Micromonosporaceae</taxon>
        <taxon>Salinispora</taxon>
    </lineage>
</organism>
<feature type="transmembrane region" description="Helical" evidence="3">
    <location>
        <begin position="528"/>
        <end position="548"/>
    </location>
</feature>
<accession>A8LUT1</accession>
<dbReference type="STRING" id="391037.Sare_1538"/>
<evidence type="ECO:0000259" key="5">
    <source>
        <dbReference type="Pfam" id="PF25390"/>
    </source>
</evidence>
<dbReference type="InterPro" id="IPR009091">
    <property type="entry name" value="RCC1/BLIP-II"/>
</dbReference>
<gene>
    <name evidence="6" type="ordered locus">Sare_1538</name>
</gene>
<keyword evidence="1" id="KW-0344">Guanine-nucleotide releasing factor</keyword>
<dbReference type="GO" id="GO:0005085">
    <property type="term" value="F:guanyl-nucleotide exchange factor activity"/>
    <property type="evidence" value="ECO:0007669"/>
    <property type="project" value="TreeGrafter"/>
</dbReference>
<proteinExistence type="predicted"/>
<evidence type="ECO:0000256" key="3">
    <source>
        <dbReference type="SAM" id="Phobius"/>
    </source>
</evidence>
<evidence type="ECO:0000313" key="6">
    <source>
        <dbReference type="EMBL" id="ABV97434.1"/>
    </source>
</evidence>
<dbReference type="eggNOG" id="COG5184">
    <property type="taxonomic scope" value="Bacteria"/>
</dbReference>